<proteinExistence type="predicted"/>
<reference evidence="1" key="1">
    <citation type="journal article" date="2015" name="Proc. Natl. Acad. Sci. U.S.A.">
        <title>Networks of energetic and metabolic interactions define dynamics in microbial communities.</title>
        <authorList>
            <person name="Embree M."/>
            <person name="Liu J.K."/>
            <person name="Al-Bassam M.M."/>
            <person name="Zengler K."/>
        </authorList>
    </citation>
    <scope>NUCLEOTIDE SEQUENCE</scope>
</reference>
<accession>A0A0W8E501</accession>
<evidence type="ECO:0000313" key="1">
    <source>
        <dbReference type="EMBL" id="KUG03738.1"/>
    </source>
</evidence>
<comment type="caution">
    <text evidence="1">The sequence shown here is derived from an EMBL/GenBank/DDBJ whole genome shotgun (WGS) entry which is preliminary data.</text>
</comment>
<name>A0A0W8E501_9ZZZZ</name>
<gene>
    <name evidence="1" type="ORF">ASZ90_018881</name>
</gene>
<sequence length="53" mass="6330">MRSQTYHMSAVVKRNKIYISIFDWQGNVHYPNDKQDTVNLYTAVKIWDTLNLI</sequence>
<protein>
    <submittedName>
        <fullName evidence="1">Uncharacterized protein</fullName>
    </submittedName>
</protein>
<dbReference type="EMBL" id="LNQE01001870">
    <property type="protein sequence ID" value="KUG03738.1"/>
    <property type="molecule type" value="Genomic_DNA"/>
</dbReference>
<dbReference type="AlphaFoldDB" id="A0A0W8E501"/>
<organism evidence="1">
    <name type="scientific">hydrocarbon metagenome</name>
    <dbReference type="NCBI Taxonomy" id="938273"/>
    <lineage>
        <taxon>unclassified sequences</taxon>
        <taxon>metagenomes</taxon>
        <taxon>ecological metagenomes</taxon>
    </lineage>
</organism>